<reference evidence="3 4" key="1">
    <citation type="submission" date="2020-08" db="EMBL/GenBank/DDBJ databases">
        <title>Genomic Encyclopedia of Type Strains, Phase IV (KMG-IV): sequencing the most valuable type-strain genomes for metagenomic binning, comparative biology and taxonomic classification.</title>
        <authorList>
            <person name="Goeker M."/>
        </authorList>
    </citation>
    <scope>NUCLEOTIDE SEQUENCE [LARGE SCALE GENOMIC DNA]</scope>
    <source>
        <strain evidence="3 4">DSM 29781</strain>
    </source>
</reference>
<evidence type="ECO:0000256" key="2">
    <source>
        <dbReference type="SAM" id="MobiDB-lite"/>
    </source>
</evidence>
<dbReference type="PIRSF" id="PIRSF017082">
    <property type="entry name" value="YflP"/>
    <property type="match status" value="1"/>
</dbReference>
<dbReference type="EMBL" id="JACHGB010000004">
    <property type="protein sequence ID" value="MBB5272212.1"/>
    <property type="molecule type" value="Genomic_DNA"/>
</dbReference>
<dbReference type="InterPro" id="IPR042100">
    <property type="entry name" value="Bug_dom1"/>
</dbReference>
<dbReference type="PANTHER" id="PTHR42928">
    <property type="entry name" value="TRICARBOXYLATE-BINDING PROTEIN"/>
    <property type="match status" value="1"/>
</dbReference>
<dbReference type="CDD" id="cd13578">
    <property type="entry name" value="PBP2_Bug27"/>
    <property type="match status" value="1"/>
</dbReference>
<dbReference type="InterPro" id="IPR005064">
    <property type="entry name" value="BUG"/>
</dbReference>
<dbReference type="Gene3D" id="3.40.190.10">
    <property type="entry name" value="Periplasmic binding protein-like II"/>
    <property type="match status" value="1"/>
</dbReference>
<proteinExistence type="inferred from homology"/>
<comment type="similarity">
    <text evidence="1">Belongs to the UPF0065 (bug) family.</text>
</comment>
<evidence type="ECO:0000313" key="4">
    <source>
        <dbReference type="Proteomes" id="UP000532440"/>
    </source>
</evidence>
<dbReference type="AlphaFoldDB" id="A0A7W8HHZ1"/>
<dbReference type="Gene3D" id="3.40.190.150">
    <property type="entry name" value="Bordetella uptake gene, domain 1"/>
    <property type="match status" value="1"/>
</dbReference>
<comment type="caution">
    <text evidence="3">The sequence shown here is derived from an EMBL/GenBank/DDBJ whole genome shotgun (WGS) entry which is preliminary data.</text>
</comment>
<accession>A0A7W8HHZ1</accession>
<dbReference type="RefSeq" id="WP_183967409.1">
    <property type="nucleotide sequence ID" value="NZ_BAABEW010000002.1"/>
</dbReference>
<name>A0A7W8HHZ1_9BURK</name>
<protein>
    <submittedName>
        <fullName evidence="3">Tripartite-type tricarboxylate transporter receptor subunit TctC</fullName>
    </submittedName>
</protein>
<keyword evidence="3" id="KW-0675">Receptor</keyword>
<sequence>MRAIRDSRAAGPHGAASPRRRRPALLAGLAAAAFAALCGLAPATAAAQAAWPSRPVRFVVPYPPGGPLDQVARALAEKLREPLGQPVLVENRAGAGGNIGADHVAKSAPDGHTIVMGAVATHAINPSLFAKMPYDANRDFAPVTRVAVVPNVLVMNPDTAARLGVSDVRSLIAYARRNPGKLNYASGGNGSAGHLSGELFKSMAGISMVHIPYGGAAPAQLGLLGGQTDLMFDNLASAAPQIRAGQLKAFAVTTPRRSGFFPELPTVADSGLAGFDISTWFGVFAPAGTPAQIVDRLHAEVERALAHPDLRERLARLGAEPAPQPPAEFAAFVRQEQQKYARIVKASGARVD</sequence>
<keyword evidence="4" id="KW-1185">Reference proteome</keyword>
<evidence type="ECO:0000256" key="1">
    <source>
        <dbReference type="ARBA" id="ARBA00006987"/>
    </source>
</evidence>
<dbReference type="SUPFAM" id="SSF53850">
    <property type="entry name" value="Periplasmic binding protein-like II"/>
    <property type="match status" value="1"/>
</dbReference>
<dbReference type="PANTHER" id="PTHR42928:SF5">
    <property type="entry name" value="BLR1237 PROTEIN"/>
    <property type="match status" value="1"/>
</dbReference>
<dbReference type="Proteomes" id="UP000532440">
    <property type="component" value="Unassembled WGS sequence"/>
</dbReference>
<feature type="region of interest" description="Disordered" evidence="2">
    <location>
        <begin position="1"/>
        <end position="20"/>
    </location>
</feature>
<gene>
    <name evidence="3" type="ORF">HNQ70_002226</name>
</gene>
<evidence type="ECO:0000313" key="3">
    <source>
        <dbReference type="EMBL" id="MBB5272212.1"/>
    </source>
</evidence>
<organism evidence="3 4">
    <name type="scientific">Quisquiliibacterium transsilvanicum</name>
    <dbReference type="NCBI Taxonomy" id="1549638"/>
    <lineage>
        <taxon>Bacteria</taxon>
        <taxon>Pseudomonadati</taxon>
        <taxon>Pseudomonadota</taxon>
        <taxon>Betaproteobacteria</taxon>
        <taxon>Burkholderiales</taxon>
        <taxon>Burkholderiaceae</taxon>
        <taxon>Quisquiliibacterium</taxon>
    </lineage>
</organism>
<dbReference type="Pfam" id="PF03401">
    <property type="entry name" value="TctC"/>
    <property type="match status" value="1"/>
</dbReference>